<protein>
    <submittedName>
        <fullName evidence="2">Uncharacterized protein</fullName>
    </submittedName>
</protein>
<organism evidence="2">
    <name type="scientific">Anopheles atroparvus</name>
    <name type="common">European mosquito</name>
    <dbReference type="NCBI Taxonomy" id="41427"/>
    <lineage>
        <taxon>Eukaryota</taxon>
        <taxon>Metazoa</taxon>
        <taxon>Ecdysozoa</taxon>
        <taxon>Arthropoda</taxon>
        <taxon>Hexapoda</taxon>
        <taxon>Insecta</taxon>
        <taxon>Pterygota</taxon>
        <taxon>Neoptera</taxon>
        <taxon>Endopterygota</taxon>
        <taxon>Diptera</taxon>
        <taxon>Nematocera</taxon>
        <taxon>Culicoidea</taxon>
        <taxon>Culicidae</taxon>
        <taxon>Anophelinae</taxon>
        <taxon>Anopheles</taxon>
    </lineage>
</organism>
<dbReference type="VEuPathDB" id="VectorBase:AATE008362"/>
<feature type="compositionally biased region" description="Polar residues" evidence="1">
    <location>
        <begin position="65"/>
        <end position="74"/>
    </location>
</feature>
<proteinExistence type="predicted"/>
<feature type="compositionally biased region" description="Basic and acidic residues" evidence="1">
    <location>
        <begin position="76"/>
        <end position="86"/>
    </location>
</feature>
<dbReference type="EnsemblMetazoa" id="AATE008362-RA">
    <property type="protein sequence ID" value="AATE008362-PA.1"/>
    <property type="gene ID" value="AATE008362"/>
</dbReference>
<reference evidence="2" key="1">
    <citation type="submission" date="2022-08" db="UniProtKB">
        <authorList>
            <consortium name="EnsemblMetazoa"/>
        </authorList>
    </citation>
    <scope>IDENTIFICATION</scope>
    <source>
        <strain evidence="2">EBRO</strain>
    </source>
</reference>
<feature type="region of interest" description="Disordered" evidence="1">
    <location>
        <begin position="1"/>
        <end position="29"/>
    </location>
</feature>
<feature type="compositionally biased region" description="Basic and acidic residues" evidence="1">
    <location>
        <begin position="54"/>
        <end position="64"/>
    </location>
</feature>
<name>A0A182IZB1_ANOAO</name>
<accession>A0A182IZB1</accession>
<sequence length="162" mass="17658">MASVSDGRPGDGVAGELSDGQQQIAHEQAGHVVRLAAPVEDVVLRWNQQPGGQRRREEDGRNEQTGRVQHQSTVLGKRETGEERKEGVLRPTCLLMGTEAGWKCSEQVNTYTFRSSSRTCSRQNSPDEKILPESVVTEPVCSCRRDSSNTPAIACSLQAGNP</sequence>
<evidence type="ECO:0000313" key="2">
    <source>
        <dbReference type="EnsemblMetazoa" id="AATE008362-PA.1"/>
    </source>
</evidence>
<dbReference type="AlphaFoldDB" id="A0A182IZB1"/>
<feature type="region of interest" description="Disordered" evidence="1">
    <location>
        <begin position="44"/>
        <end position="86"/>
    </location>
</feature>
<evidence type="ECO:0000256" key="1">
    <source>
        <dbReference type="SAM" id="MobiDB-lite"/>
    </source>
</evidence>